<evidence type="ECO:0000259" key="6">
    <source>
        <dbReference type="Pfam" id="PF00892"/>
    </source>
</evidence>
<dbReference type="InterPro" id="IPR037185">
    <property type="entry name" value="EmrE-like"/>
</dbReference>
<keyword evidence="2 5" id="KW-0812">Transmembrane</keyword>
<feature type="transmembrane region" description="Helical" evidence="5">
    <location>
        <begin position="246"/>
        <end position="265"/>
    </location>
</feature>
<feature type="transmembrane region" description="Helical" evidence="5">
    <location>
        <begin position="214"/>
        <end position="234"/>
    </location>
</feature>
<keyword evidence="4 5" id="KW-0472">Membrane</keyword>
<dbReference type="InterPro" id="IPR000620">
    <property type="entry name" value="EamA_dom"/>
</dbReference>
<dbReference type="AlphaFoldDB" id="A0A6G7YTA1"/>
<dbReference type="GO" id="GO:0016020">
    <property type="term" value="C:membrane"/>
    <property type="evidence" value="ECO:0007669"/>
    <property type="project" value="UniProtKB-SubCell"/>
</dbReference>
<dbReference type="PANTHER" id="PTHR32322:SF9">
    <property type="entry name" value="AMINO-ACID METABOLITE EFFLUX PUMP-RELATED"/>
    <property type="match status" value="1"/>
</dbReference>
<organism evidence="7 8">
    <name type="scientific">Sphingomonas piscis</name>
    <dbReference type="NCBI Taxonomy" id="2714943"/>
    <lineage>
        <taxon>Bacteria</taxon>
        <taxon>Pseudomonadati</taxon>
        <taxon>Pseudomonadota</taxon>
        <taxon>Alphaproteobacteria</taxon>
        <taxon>Sphingomonadales</taxon>
        <taxon>Sphingomonadaceae</taxon>
        <taxon>Sphingomonas</taxon>
    </lineage>
</organism>
<feature type="transmembrane region" description="Helical" evidence="5">
    <location>
        <begin position="91"/>
        <end position="112"/>
    </location>
</feature>
<proteinExistence type="predicted"/>
<accession>A0A6G7YTA1</accession>
<evidence type="ECO:0000313" key="8">
    <source>
        <dbReference type="Proteomes" id="UP000503222"/>
    </source>
</evidence>
<evidence type="ECO:0000256" key="5">
    <source>
        <dbReference type="SAM" id="Phobius"/>
    </source>
</evidence>
<evidence type="ECO:0000256" key="4">
    <source>
        <dbReference type="ARBA" id="ARBA00023136"/>
    </source>
</evidence>
<feature type="domain" description="EamA" evidence="6">
    <location>
        <begin position="8"/>
        <end position="138"/>
    </location>
</feature>
<feature type="transmembrane region" description="Helical" evidence="5">
    <location>
        <begin position="33"/>
        <end position="53"/>
    </location>
</feature>
<feature type="domain" description="EamA" evidence="6">
    <location>
        <begin position="153"/>
        <end position="286"/>
    </location>
</feature>
<dbReference type="SUPFAM" id="SSF103481">
    <property type="entry name" value="Multidrug resistance efflux transporter EmrE"/>
    <property type="match status" value="2"/>
</dbReference>
<protein>
    <submittedName>
        <fullName evidence="7">DMT family transporter</fullName>
    </submittedName>
</protein>
<evidence type="ECO:0000313" key="7">
    <source>
        <dbReference type="EMBL" id="QIK79968.1"/>
    </source>
</evidence>
<feature type="transmembrane region" description="Helical" evidence="5">
    <location>
        <begin position="7"/>
        <end position="27"/>
    </location>
</feature>
<feature type="transmembrane region" description="Helical" evidence="5">
    <location>
        <begin position="124"/>
        <end position="144"/>
    </location>
</feature>
<dbReference type="PANTHER" id="PTHR32322">
    <property type="entry name" value="INNER MEMBRANE TRANSPORTER"/>
    <property type="match status" value="1"/>
</dbReference>
<dbReference type="KEGG" id="spii:G7077_05915"/>
<evidence type="ECO:0000256" key="3">
    <source>
        <dbReference type="ARBA" id="ARBA00022989"/>
    </source>
</evidence>
<feature type="transmembrane region" description="Helical" evidence="5">
    <location>
        <begin position="65"/>
        <end position="85"/>
    </location>
</feature>
<keyword evidence="3 5" id="KW-1133">Transmembrane helix</keyword>
<comment type="subcellular location">
    <subcellularLocation>
        <location evidence="1">Membrane</location>
        <topology evidence="1">Multi-pass membrane protein</topology>
    </subcellularLocation>
</comment>
<evidence type="ECO:0000256" key="1">
    <source>
        <dbReference type="ARBA" id="ARBA00004141"/>
    </source>
</evidence>
<feature type="transmembrane region" description="Helical" evidence="5">
    <location>
        <begin position="177"/>
        <end position="202"/>
    </location>
</feature>
<dbReference type="InterPro" id="IPR050638">
    <property type="entry name" value="AA-Vitamin_Transporters"/>
</dbReference>
<feature type="transmembrane region" description="Helical" evidence="5">
    <location>
        <begin position="150"/>
        <end position="170"/>
    </location>
</feature>
<evidence type="ECO:0000256" key="2">
    <source>
        <dbReference type="ARBA" id="ARBA00022692"/>
    </source>
</evidence>
<reference evidence="7 8" key="1">
    <citation type="submission" date="2020-03" db="EMBL/GenBank/DDBJ databases">
        <title>Sphingomonas sp. nov., isolated from fish.</title>
        <authorList>
            <person name="Hyun D.-W."/>
            <person name="Bae J.-W."/>
        </authorList>
    </citation>
    <scope>NUCLEOTIDE SEQUENCE [LARGE SCALE GENOMIC DNA]</scope>
    <source>
        <strain evidence="7 8">HDW15B</strain>
    </source>
</reference>
<keyword evidence="8" id="KW-1185">Reference proteome</keyword>
<sequence>MGSREWGILLFLALIWGGSFFFIKVAVSHVPPLTFVWVRVTIAAFALIAYTSLRGEQGLVGWRLMGPMLIVALLNNVVPFLMFAWANTQIASGLTSILNATTPLWGVLLAHLYTDDERMTRNRLFGVIVGIGGVALMMGPAIFGQLGNGLVAQLACLVGAFSYAVAGVYARRFKKMAVSAMSVTSSQLAVSALLLLPVTLLFDRPWTETFPPLGAVAAILGLALVCTSFAYVLYFRLIETSGASNALLVPILVPPTAILLGGLFLGEDLHARDFGGLLLIALGLAAIDGRIFSLWRRPSLRPAA</sequence>
<dbReference type="EMBL" id="CP049869">
    <property type="protein sequence ID" value="QIK79968.1"/>
    <property type="molecule type" value="Genomic_DNA"/>
</dbReference>
<name>A0A6G7YTA1_9SPHN</name>
<gene>
    <name evidence="7" type="ORF">G7077_05915</name>
</gene>
<feature type="transmembrane region" description="Helical" evidence="5">
    <location>
        <begin position="277"/>
        <end position="295"/>
    </location>
</feature>
<dbReference type="Proteomes" id="UP000503222">
    <property type="component" value="Chromosome"/>
</dbReference>
<dbReference type="Pfam" id="PF00892">
    <property type="entry name" value="EamA"/>
    <property type="match status" value="2"/>
</dbReference>